<name>W4L3S5_ENTF1</name>
<dbReference type="Proteomes" id="UP000019141">
    <property type="component" value="Unassembled WGS sequence"/>
</dbReference>
<gene>
    <name evidence="2" type="ORF">ETSY1_42515</name>
</gene>
<evidence type="ECO:0000313" key="2">
    <source>
        <dbReference type="EMBL" id="ETW92702.1"/>
    </source>
</evidence>
<dbReference type="SMART" id="SM00530">
    <property type="entry name" value="HTH_XRE"/>
    <property type="match status" value="1"/>
</dbReference>
<sequence length="90" mass="9478">MSEEQDLGLRLLIAIRKKGKTQGEVARAVGISDKHMSQLVNGGSRILQAKGALLIGLSRELGVTLEHLLGLDEGAEEKDFVGAAAQLVSA</sequence>
<dbReference type="InterPro" id="IPR010982">
    <property type="entry name" value="Lambda_DNA-bd_dom_sf"/>
</dbReference>
<protein>
    <recommendedName>
        <fullName evidence="1">HTH cro/C1-type domain-containing protein</fullName>
    </recommendedName>
</protein>
<evidence type="ECO:0000313" key="3">
    <source>
        <dbReference type="Proteomes" id="UP000019141"/>
    </source>
</evidence>
<proteinExistence type="predicted"/>
<keyword evidence="3" id="KW-1185">Reference proteome</keyword>
<comment type="caution">
    <text evidence="2">The sequence shown here is derived from an EMBL/GenBank/DDBJ whole genome shotgun (WGS) entry which is preliminary data.</text>
</comment>
<reference evidence="2 3" key="1">
    <citation type="journal article" date="2014" name="Nature">
        <title>An environmental bacterial taxon with a large and distinct metabolic repertoire.</title>
        <authorList>
            <person name="Wilson M.C."/>
            <person name="Mori T."/>
            <person name="Ruckert C."/>
            <person name="Uria A.R."/>
            <person name="Helf M.J."/>
            <person name="Takada K."/>
            <person name="Gernert C."/>
            <person name="Steffens U.A."/>
            <person name="Heycke N."/>
            <person name="Schmitt S."/>
            <person name="Rinke C."/>
            <person name="Helfrich E.J."/>
            <person name="Brachmann A.O."/>
            <person name="Gurgui C."/>
            <person name="Wakimoto T."/>
            <person name="Kracht M."/>
            <person name="Crusemann M."/>
            <person name="Hentschel U."/>
            <person name="Abe I."/>
            <person name="Matsunaga S."/>
            <person name="Kalinowski J."/>
            <person name="Takeyama H."/>
            <person name="Piel J."/>
        </authorList>
    </citation>
    <scope>NUCLEOTIDE SEQUENCE [LARGE SCALE GENOMIC DNA]</scope>
    <source>
        <strain evidence="3">TSY1</strain>
    </source>
</reference>
<dbReference type="CDD" id="cd00093">
    <property type="entry name" value="HTH_XRE"/>
    <property type="match status" value="1"/>
</dbReference>
<feature type="domain" description="HTH cro/C1-type" evidence="1">
    <location>
        <begin position="11"/>
        <end position="68"/>
    </location>
</feature>
<dbReference type="PROSITE" id="PS50943">
    <property type="entry name" value="HTH_CROC1"/>
    <property type="match status" value="1"/>
</dbReference>
<dbReference type="GO" id="GO:0003677">
    <property type="term" value="F:DNA binding"/>
    <property type="evidence" value="ECO:0007669"/>
    <property type="project" value="InterPro"/>
</dbReference>
<accession>W4L3S5</accession>
<dbReference type="HOGENOM" id="CLU_2435370_0_0_7"/>
<dbReference type="AlphaFoldDB" id="W4L3S5"/>
<organism evidence="2 3">
    <name type="scientific">Entotheonella factor</name>
    <dbReference type="NCBI Taxonomy" id="1429438"/>
    <lineage>
        <taxon>Bacteria</taxon>
        <taxon>Pseudomonadati</taxon>
        <taxon>Nitrospinota/Tectimicrobiota group</taxon>
        <taxon>Candidatus Tectimicrobiota</taxon>
        <taxon>Candidatus Entotheonellia</taxon>
        <taxon>Candidatus Entotheonellales</taxon>
        <taxon>Candidatus Entotheonellaceae</taxon>
        <taxon>Candidatus Entotheonella</taxon>
    </lineage>
</organism>
<dbReference type="InterPro" id="IPR001387">
    <property type="entry name" value="Cro/C1-type_HTH"/>
</dbReference>
<dbReference type="EMBL" id="AZHW01001397">
    <property type="protein sequence ID" value="ETW92702.1"/>
    <property type="molecule type" value="Genomic_DNA"/>
</dbReference>
<dbReference type="SUPFAM" id="SSF47413">
    <property type="entry name" value="lambda repressor-like DNA-binding domains"/>
    <property type="match status" value="1"/>
</dbReference>
<dbReference type="Gene3D" id="1.10.260.40">
    <property type="entry name" value="lambda repressor-like DNA-binding domains"/>
    <property type="match status" value="1"/>
</dbReference>
<evidence type="ECO:0000259" key="1">
    <source>
        <dbReference type="PROSITE" id="PS50943"/>
    </source>
</evidence>